<proteinExistence type="predicted"/>
<dbReference type="Gene3D" id="2.60.120.260">
    <property type="entry name" value="Galactose-binding domain-like"/>
    <property type="match status" value="1"/>
</dbReference>
<dbReference type="Proteomes" id="UP000246099">
    <property type="component" value="Chromosome"/>
</dbReference>
<feature type="chain" id="PRO_5045314264" evidence="4">
    <location>
        <begin position="21"/>
        <end position="1103"/>
    </location>
</feature>
<evidence type="ECO:0000256" key="3">
    <source>
        <dbReference type="SAM" id="MobiDB-lite"/>
    </source>
</evidence>
<dbReference type="PANTHER" id="PTHR43817">
    <property type="entry name" value="GLYCOSYL HYDROLASE"/>
    <property type="match status" value="1"/>
</dbReference>
<dbReference type="InterPro" id="IPR054593">
    <property type="entry name" value="Beta-mannosidase-like_N2"/>
</dbReference>
<feature type="signal peptide" evidence="4">
    <location>
        <begin position="1"/>
        <end position="20"/>
    </location>
</feature>
<feature type="domain" description="Beta-mannosidase-like galactose-binding" evidence="5">
    <location>
        <begin position="989"/>
        <end position="1060"/>
    </location>
</feature>
<gene>
    <name evidence="6" type="ORF">DLD77_00015</name>
</gene>
<dbReference type="Pfam" id="PF22666">
    <property type="entry name" value="Glyco_hydro_2_N2"/>
    <property type="match status" value="1"/>
</dbReference>
<evidence type="ECO:0000259" key="5">
    <source>
        <dbReference type="Pfam" id="PF22666"/>
    </source>
</evidence>
<dbReference type="CDD" id="cd03143">
    <property type="entry name" value="A4_beta-galactosidase_middle_domain"/>
    <property type="match status" value="1"/>
</dbReference>
<evidence type="ECO:0000256" key="1">
    <source>
        <dbReference type="ARBA" id="ARBA00022729"/>
    </source>
</evidence>
<dbReference type="EMBL" id="CP029600">
    <property type="protein sequence ID" value="AWO00199.1"/>
    <property type="molecule type" value="Genomic_DNA"/>
</dbReference>
<dbReference type="Pfam" id="PF17132">
    <property type="entry name" value="Glyco_hydro_106"/>
    <property type="match status" value="1"/>
</dbReference>
<name>A0ABN5LN12_9BACT</name>
<keyword evidence="1 4" id="KW-0732">Signal</keyword>
<evidence type="ECO:0000256" key="4">
    <source>
        <dbReference type="SAM" id="SignalP"/>
    </source>
</evidence>
<evidence type="ECO:0000313" key="7">
    <source>
        <dbReference type="Proteomes" id="UP000246099"/>
    </source>
</evidence>
<evidence type="ECO:0000313" key="6">
    <source>
        <dbReference type="EMBL" id="AWO00199.1"/>
    </source>
</evidence>
<protein>
    <submittedName>
        <fullName evidence="6">Glycoside hydrolase family 2</fullName>
    </submittedName>
</protein>
<organism evidence="6 7">
    <name type="scientific">Chitinophaga alhagiae</name>
    <dbReference type="NCBI Taxonomy" id="2203219"/>
    <lineage>
        <taxon>Bacteria</taxon>
        <taxon>Pseudomonadati</taxon>
        <taxon>Bacteroidota</taxon>
        <taxon>Chitinophagia</taxon>
        <taxon>Chitinophagales</taxon>
        <taxon>Chitinophagaceae</taxon>
        <taxon>Chitinophaga</taxon>
    </lineage>
</organism>
<dbReference type="PANTHER" id="PTHR43817:SF1">
    <property type="entry name" value="HYDROLASE, FAMILY 43, PUTATIVE (AFU_ORTHOLOGUE AFUA_3G01660)-RELATED"/>
    <property type="match status" value="1"/>
</dbReference>
<keyword evidence="7" id="KW-1185">Reference proteome</keyword>
<dbReference type="GO" id="GO:0016787">
    <property type="term" value="F:hydrolase activity"/>
    <property type="evidence" value="ECO:0007669"/>
    <property type="project" value="UniProtKB-KW"/>
</dbReference>
<feature type="region of interest" description="Disordered" evidence="3">
    <location>
        <begin position="903"/>
        <end position="948"/>
    </location>
</feature>
<keyword evidence="2 6" id="KW-0378">Hydrolase</keyword>
<dbReference type="NCBIfam" id="NF045579">
    <property type="entry name" value="rhamnoside_JR"/>
    <property type="match status" value="1"/>
</dbReference>
<dbReference type="SUPFAM" id="SSF49785">
    <property type="entry name" value="Galactose-binding domain-like"/>
    <property type="match status" value="1"/>
</dbReference>
<reference evidence="6 7" key="1">
    <citation type="submission" date="2018-05" db="EMBL/GenBank/DDBJ databases">
        <title>Chitinophaga sp. nov., isolated from rhizosphere soil of Alhagi.</title>
        <authorList>
            <person name="Liu Y."/>
        </authorList>
    </citation>
    <scope>NUCLEOTIDE SEQUENCE [LARGE SCALE GENOMIC DNA]</scope>
    <source>
        <strain evidence="6 7">T22</strain>
    </source>
</reference>
<sequence length="1103" mass="121087">MFNFRYMILTALLAVLHAHATGQSLSLLEAGFTRPPDSVKPSVYWYWMSDNISDSGVVKDLEAMAAIGIGRAFIGNIGMDAAETTYGDVKMFSQDWWRITQLAIRTAGRLGIDIGLFNSPGWSQSGGPWVQPRQAMRYLAPVVQRVKGPQRFNSRLSAPVPHFQDVAVLAVPAEENQVAGAITANINIPDIRHMTDGDTASVAFLPEGTKAAILDLSAPAAITARSLVLHPARSPFSARCELQVLDNGRYRSVQQFDADRSNPQKSVGFMPYGPVAISFPAVSGTAFRLVFTGVRGKMGFAEITLGTAPKVERYIEKQLAKMFQTPLPLWNEYQWAPAPEPNAPVTPAAKVVDLSRLLRPDGSLQWNVPPGTWDVIRFGMAPTGVNNSPAVPEGTGPEVDKMNKQALAAHFNAFVGKIQQSMPAAERSALKYVVADSYETGSQNWTDGMAAAFKKKYGYDPLPWLPVLTGRIIGSADQSDRFLWDLRRMVADRVAYDYVGGLRELSHRHGLRVWLENYGHWGFPGEFLQYGGQSDEVGGEFWNEGDLGSIENKAASSAAHIYGKKRVAAESFTAGGRPYQRYPALLKKRGDWSFTEGVNHTLLHVYIQQPYEERNPGVNAWFGTEFNRKNTWFYQSKAFIDYIRRCNFILQQGLPVNDVAYFIGEDAPKMTGVRDPALPAGYGFDYINAEVIQHRLQVKNGRFVLPDGMQYRLLVLPKLATMRPALLKRLEQLVAAGGVVLGPAPERSPSLQNYPAADREVRQLANKLWGKVDGRNVKWARYGKGIIATGMSVEEIMDIIQLGPDFEAPAAVPVLYTHRSTPPADIYFVTNQADSTISFNARFRVSGRQPEWWDAVTGQRRPLPEYTGNTAVPLTLAPFQSGFVVFTEKGGRAASDTVRHAAAREMDERTGSNAAARRSAAREVQERTGSNAAAPVIPAGTASSNFPEPQPLLTVHGPWKLQFGQQAYAWDTLQDWSRNAAVRNFSGTAIYTATFNAPALPAGARLYLHLGTVKVIAGVKVNGKDAGTAWTAPWQVDVTGLVYPGANTLEIAVTNTWVNRLIGDSQLPAAERTTWTSVNPYTPASVYETSGLLGPVTLQAVTY</sequence>
<dbReference type="InterPro" id="IPR008979">
    <property type="entry name" value="Galactose-bd-like_sf"/>
</dbReference>
<evidence type="ECO:0000256" key="2">
    <source>
        <dbReference type="ARBA" id="ARBA00022801"/>
    </source>
</evidence>
<accession>A0ABN5LN12</accession>